<dbReference type="Proteomes" id="UP001229421">
    <property type="component" value="Unassembled WGS sequence"/>
</dbReference>
<name>A0AAD8LDZ0_TARER</name>
<evidence type="ECO:0000313" key="2">
    <source>
        <dbReference type="Proteomes" id="UP001229421"/>
    </source>
</evidence>
<sequence>MTTIKIGQLESHHLEPPWAGASAGNIKGELSASQSNHHQLYSSQYLCILITWSTLLDCVLWTHVDHYLVAYDRSQYDLLILQALQAGHIGDTFLMSENL</sequence>
<accession>A0AAD8LDZ0</accession>
<reference evidence="1" key="1">
    <citation type="journal article" date="2023" name="bioRxiv">
        <title>Improved chromosome-level genome assembly for marigold (Tagetes erecta).</title>
        <authorList>
            <person name="Jiang F."/>
            <person name="Yuan L."/>
            <person name="Wang S."/>
            <person name="Wang H."/>
            <person name="Xu D."/>
            <person name="Wang A."/>
            <person name="Fan W."/>
        </authorList>
    </citation>
    <scope>NUCLEOTIDE SEQUENCE</scope>
    <source>
        <strain evidence="1">WSJ</strain>
        <tissue evidence="1">Leaf</tissue>
    </source>
</reference>
<comment type="caution">
    <text evidence="1">The sequence shown here is derived from an EMBL/GenBank/DDBJ whole genome shotgun (WGS) entry which is preliminary data.</text>
</comment>
<proteinExistence type="predicted"/>
<protein>
    <submittedName>
        <fullName evidence="1">Uncharacterized protein</fullName>
    </submittedName>
</protein>
<keyword evidence="2" id="KW-1185">Reference proteome</keyword>
<organism evidence="1 2">
    <name type="scientific">Tagetes erecta</name>
    <name type="common">African marigold</name>
    <dbReference type="NCBI Taxonomy" id="13708"/>
    <lineage>
        <taxon>Eukaryota</taxon>
        <taxon>Viridiplantae</taxon>
        <taxon>Streptophyta</taxon>
        <taxon>Embryophyta</taxon>
        <taxon>Tracheophyta</taxon>
        <taxon>Spermatophyta</taxon>
        <taxon>Magnoliopsida</taxon>
        <taxon>eudicotyledons</taxon>
        <taxon>Gunneridae</taxon>
        <taxon>Pentapetalae</taxon>
        <taxon>asterids</taxon>
        <taxon>campanulids</taxon>
        <taxon>Asterales</taxon>
        <taxon>Asteraceae</taxon>
        <taxon>Asteroideae</taxon>
        <taxon>Heliantheae alliance</taxon>
        <taxon>Tageteae</taxon>
        <taxon>Tagetes</taxon>
    </lineage>
</organism>
<dbReference type="AlphaFoldDB" id="A0AAD8LDZ0"/>
<gene>
    <name evidence="1" type="ORF">QVD17_03242</name>
</gene>
<dbReference type="EMBL" id="JAUHHV010000001">
    <property type="protein sequence ID" value="KAK1437451.1"/>
    <property type="molecule type" value="Genomic_DNA"/>
</dbReference>
<evidence type="ECO:0000313" key="1">
    <source>
        <dbReference type="EMBL" id="KAK1437451.1"/>
    </source>
</evidence>